<comment type="caution">
    <text evidence="1">The sequence shown here is derived from an EMBL/GenBank/DDBJ whole genome shotgun (WGS) entry which is preliminary data.</text>
</comment>
<evidence type="ECO:0000313" key="2">
    <source>
        <dbReference type="Proteomes" id="UP000013315"/>
    </source>
</evidence>
<name>R0P7L5_STRMT</name>
<dbReference type="Gene3D" id="1.10.287.610">
    <property type="entry name" value="Helix hairpin bin"/>
    <property type="match status" value="1"/>
</dbReference>
<dbReference type="GO" id="GO:0003911">
    <property type="term" value="F:DNA ligase (NAD+) activity"/>
    <property type="evidence" value="ECO:0007669"/>
    <property type="project" value="UniProtKB-EC"/>
</dbReference>
<proteinExistence type="predicted"/>
<dbReference type="Proteomes" id="UP000013315">
    <property type="component" value="Unassembled WGS sequence"/>
</dbReference>
<accession>R0P7L5</accession>
<dbReference type="EMBL" id="AQTU01000004">
    <property type="protein sequence ID" value="EOB33373.1"/>
    <property type="molecule type" value="Genomic_DNA"/>
</dbReference>
<sequence>MNELVALLNRYAAEYYTSDNPSVSDSEYDRLYRELVELETAIQIKC</sequence>
<dbReference type="EC" id="6.5.1.2" evidence="1"/>
<evidence type="ECO:0000313" key="1">
    <source>
        <dbReference type="EMBL" id="EOB33373.1"/>
    </source>
</evidence>
<protein>
    <submittedName>
        <fullName evidence="1">NAD-dependent DNA ligase LigA</fullName>
        <ecNumber evidence="1">6.5.1.2</ecNumber>
    </submittedName>
</protein>
<reference evidence="1 2" key="1">
    <citation type="submission" date="2013-04" db="EMBL/GenBank/DDBJ databases">
        <authorList>
            <person name="Ikryannikova L.N."/>
            <person name="Ilina E.N."/>
            <person name="Kostryukova E.S."/>
            <person name="Semashko T.A."/>
            <person name="Karpova I.Y.U."/>
            <person name="Larin A.K."/>
            <person name="Ischenko D.S."/>
            <person name="Alekseev D.G."/>
            <person name="Klimova E.A."/>
            <person name="Filimonova A.V."/>
            <person name="Savinova T.A."/>
            <person name="Filimonova O.Y.U."/>
            <person name="Dubovickaya V.A."/>
            <person name="Sidorenko S.V."/>
            <person name="Govorun V.M."/>
        </authorList>
    </citation>
    <scope>NUCLEOTIDE SEQUENCE [LARGE SCALE GENOMIC DNA]</scope>
    <source>
        <strain evidence="1 2">13/39</strain>
    </source>
</reference>
<gene>
    <name evidence="1" type="primary">ligA</name>
    <name evidence="1" type="ORF">D065_01816</name>
</gene>
<keyword evidence="1" id="KW-0436">Ligase</keyword>
<dbReference type="SUPFAM" id="SSF56091">
    <property type="entry name" value="DNA ligase/mRNA capping enzyme, catalytic domain"/>
    <property type="match status" value="1"/>
</dbReference>
<organism evidence="1 2">
    <name type="scientific">Streptococcus mitis 13/39</name>
    <dbReference type="NCBI Taxonomy" id="1239793"/>
    <lineage>
        <taxon>Bacteria</taxon>
        <taxon>Bacillati</taxon>
        <taxon>Bacillota</taxon>
        <taxon>Bacilli</taxon>
        <taxon>Lactobacillales</taxon>
        <taxon>Streptococcaceae</taxon>
        <taxon>Streptococcus</taxon>
        <taxon>Streptococcus mitis group</taxon>
    </lineage>
</organism>
<dbReference type="AlphaFoldDB" id="R0P7L5"/>
<dbReference type="PATRIC" id="fig|1239793.3.peg.352"/>